<dbReference type="SUPFAM" id="SSF53649">
    <property type="entry name" value="Alkaline phosphatase-like"/>
    <property type="match status" value="1"/>
</dbReference>
<dbReference type="EMBL" id="MOXD01000001">
    <property type="protein sequence ID" value="OMQ27290.1"/>
    <property type="molecule type" value="Genomic_DNA"/>
</dbReference>
<evidence type="ECO:0000256" key="3">
    <source>
        <dbReference type="ARBA" id="ARBA00023211"/>
    </source>
</evidence>
<dbReference type="InterPro" id="IPR017850">
    <property type="entry name" value="Alkaline_phosphatase_core_sf"/>
</dbReference>
<comment type="similarity">
    <text evidence="1">Belongs to the phosphopentomutase family.</text>
</comment>
<evidence type="ECO:0000256" key="2">
    <source>
        <dbReference type="ARBA" id="ARBA00022723"/>
    </source>
</evidence>
<dbReference type="Gene3D" id="3.40.720.10">
    <property type="entry name" value="Alkaline Phosphatase, subunit A"/>
    <property type="match status" value="1"/>
</dbReference>
<dbReference type="GO" id="GO:0043094">
    <property type="term" value="P:metabolic compound salvage"/>
    <property type="evidence" value="ECO:0007669"/>
    <property type="project" value="InterPro"/>
</dbReference>
<dbReference type="PANTHER" id="PTHR21110:SF0">
    <property type="entry name" value="PHOSPHOPENTOMUTASE"/>
    <property type="match status" value="1"/>
</dbReference>
<keyword evidence="3" id="KW-0464">Manganese</keyword>
<accession>A0A1S8CQY2</accession>
<dbReference type="OrthoDB" id="9769930at2"/>
<dbReference type="GO" id="GO:0009117">
    <property type="term" value="P:nucleotide metabolic process"/>
    <property type="evidence" value="ECO:0007669"/>
    <property type="project" value="InterPro"/>
</dbReference>
<protein>
    <submittedName>
        <fullName evidence="5">Phosphopentomutase</fullName>
    </submittedName>
</protein>
<sequence length="408" mass="43984">MAKFLVLVIDSFGVGAMDDVAQKRPQDLGANTCGHILQAYPEVRLPTLERLGLINALGFKANIMQPCASAVFGTANLQHEGGDTFMGHQEIMGTQPQTPVCIPFSAVIGPVEAALQQAGYRVKRMGEGLQYLWVNDAVAVGDNIEADLGLVFNVTANLTLIPFSEVKKIGRVVREQVKVARVIAFGGLIGDSQRIHRAAETRLDKYIGINAPASGAYEHGFQVQHMGYGVNAAVQVPQQLHQVGISTVLIGKVADIVENPHGSSYQNLVDSQTILDITLSELQKPGASFICSNIQETDLAGHAQNTARYLDRLQLVDRNLEQILAHLAAEDCLIVTADHGNDPTIGHSKHTREKVPLLVYCQGAPAGDLGLRSTLSDIGATVCDFFHAPAPQNGRSFLPQLRPHRSTI</sequence>
<dbReference type="NCBIfam" id="NF009049">
    <property type="entry name" value="PRK12383.1"/>
    <property type="match status" value="1"/>
</dbReference>
<dbReference type="InterPro" id="IPR024052">
    <property type="entry name" value="Phosphopentomutase_DeoB_cap_sf"/>
</dbReference>
<dbReference type="STRING" id="2034155.BMI79_02905"/>
<dbReference type="PANTHER" id="PTHR21110">
    <property type="entry name" value="PHOSPHOPENTOMUTASE"/>
    <property type="match status" value="1"/>
</dbReference>
<dbReference type="RefSeq" id="WP_076940325.1">
    <property type="nucleotide sequence ID" value="NZ_MOXD01000001.1"/>
</dbReference>
<comment type="caution">
    <text evidence="5">The sequence shown here is derived from an EMBL/GenBank/DDBJ whole genome shotgun (WGS) entry which is preliminary data.</text>
</comment>
<keyword evidence="6" id="KW-1185">Reference proteome</keyword>
<name>A0A1S8CQY2_9GAMM</name>
<evidence type="ECO:0000313" key="6">
    <source>
        <dbReference type="Proteomes" id="UP000216021"/>
    </source>
</evidence>
<evidence type="ECO:0000256" key="1">
    <source>
        <dbReference type="ARBA" id="ARBA00010373"/>
    </source>
</evidence>
<organism evidence="5 6">
    <name type="scientific">Serratia oryzae</name>
    <dbReference type="NCBI Taxonomy" id="2034155"/>
    <lineage>
        <taxon>Bacteria</taxon>
        <taxon>Pseudomonadati</taxon>
        <taxon>Pseudomonadota</taxon>
        <taxon>Gammaproteobacteria</taxon>
        <taxon>Enterobacterales</taxon>
        <taxon>Yersiniaceae</taxon>
        <taxon>Serratia</taxon>
    </lineage>
</organism>
<dbReference type="Gene3D" id="3.30.70.1250">
    <property type="entry name" value="Phosphopentomutase"/>
    <property type="match status" value="1"/>
</dbReference>
<dbReference type="Proteomes" id="UP000216021">
    <property type="component" value="Unassembled WGS sequence"/>
</dbReference>
<keyword evidence="2" id="KW-0479">Metal-binding</keyword>
<evidence type="ECO:0000259" key="4">
    <source>
        <dbReference type="Pfam" id="PF01676"/>
    </source>
</evidence>
<dbReference type="InterPro" id="IPR010045">
    <property type="entry name" value="DeoB"/>
</dbReference>
<evidence type="ECO:0000313" key="5">
    <source>
        <dbReference type="EMBL" id="OMQ27290.1"/>
    </source>
</evidence>
<dbReference type="InterPro" id="IPR006124">
    <property type="entry name" value="Metalloenzyme"/>
</dbReference>
<gene>
    <name evidence="5" type="ORF">BMI79_02905</name>
</gene>
<proteinExistence type="inferred from homology"/>
<dbReference type="AlphaFoldDB" id="A0A1S8CQY2"/>
<dbReference type="GO" id="GO:0008973">
    <property type="term" value="F:phosphopentomutase activity"/>
    <property type="evidence" value="ECO:0007669"/>
    <property type="project" value="InterPro"/>
</dbReference>
<dbReference type="PIRSF" id="PIRSF001491">
    <property type="entry name" value="Ppentomutase"/>
    <property type="match status" value="1"/>
</dbReference>
<reference evidence="5 6" key="1">
    <citation type="submission" date="2016-11" db="EMBL/GenBank/DDBJ databases">
        <title>Rahnella oryzae sp. nov., isolated from rice root.</title>
        <authorList>
            <person name="Zhang X.-X."/>
            <person name="Zhang J."/>
        </authorList>
    </citation>
    <scope>NUCLEOTIDE SEQUENCE [LARGE SCALE GENOMIC DNA]</scope>
    <source>
        <strain evidence="5 6">J11-6</strain>
    </source>
</reference>
<dbReference type="GO" id="GO:0005829">
    <property type="term" value="C:cytosol"/>
    <property type="evidence" value="ECO:0007669"/>
    <property type="project" value="TreeGrafter"/>
</dbReference>
<feature type="domain" description="Metalloenzyme" evidence="4">
    <location>
        <begin position="3"/>
        <end position="388"/>
    </location>
</feature>
<dbReference type="CDD" id="cd16009">
    <property type="entry name" value="PPM"/>
    <property type="match status" value="1"/>
</dbReference>
<dbReference type="GO" id="GO:0000287">
    <property type="term" value="F:magnesium ion binding"/>
    <property type="evidence" value="ECO:0007669"/>
    <property type="project" value="InterPro"/>
</dbReference>
<dbReference type="Pfam" id="PF01676">
    <property type="entry name" value="Metalloenzyme"/>
    <property type="match status" value="1"/>
</dbReference>